<dbReference type="InterPro" id="IPR019741">
    <property type="entry name" value="Galactokinase_CS"/>
</dbReference>
<evidence type="ECO:0000256" key="4">
    <source>
        <dbReference type="ARBA" id="ARBA00022777"/>
    </source>
</evidence>
<dbReference type="InterPro" id="IPR014721">
    <property type="entry name" value="Ribsml_uS5_D2-typ_fold_subgr"/>
</dbReference>
<feature type="domain" description="GHMP kinase N-terminal" evidence="6">
    <location>
        <begin position="127"/>
        <end position="176"/>
    </location>
</feature>
<keyword evidence="9" id="KW-1185">Reference proteome</keyword>
<reference evidence="8 9" key="1">
    <citation type="journal article" date="2023" name="Arcadia Sci">
        <title>De novo assembly of a long-read Amblyomma americanum tick genome.</title>
        <authorList>
            <person name="Chou S."/>
            <person name="Poskanzer K.E."/>
            <person name="Rollins M."/>
            <person name="Thuy-Boun P.S."/>
        </authorList>
    </citation>
    <scope>NUCLEOTIDE SEQUENCE [LARGE SCALE GENOMIC DNA]</scope>
    <source>
        <strain evidence="8">F_SG_1</strain>
        <tissue evidence="8">Salivary glands</tissue>
    </source>
</reference>
<accession>A0AAQ4E5S9</accession>
<feature type="domain" description="Galactokinase N-terminal" evidence="7">
    <location>
        <begin position="36"/>
        <end position="84"/>
    </location>
</feature>
<protein>
    <recommendedName>
        <fullName evidence="10">Galactokinase</fullName>
    </recommendedName>
</protein>
<organism evidence="8 9">
    <name type="scientific">Amblyomma americanum</name>
    <name type="common">Lone star tick</name>
    <dbReference type="NCBI Taxonomy" id="6943"/>
    <lineage>
        <taxon>Eukaryota</taxon>
        <taxon>Metazoa</taxon>
        <taxon>Ecdysozoa</taxon>
        <taxon>Arthropoda</taxon>
        <taxon>Chelicerata</taxon>
        <taxon>Arachnida</taxon>
        <taxon>Acari</taxon>
        <taxon>Parasitiformes</taxon>
        <taxon>Ixodida</taxon>
        <taxon>Ixodoidea</taxon>
        <taxon>Ixodidae</taxon>
        <taxon>Amblyomminae</taxon>
        <taxon>Amblyomma</taxon>
    </lineage>
</organism>
<keyword evidence="2" id="KW-0808">Transferase</keyword>
<dbReference type="PRINTS" id="PR00473">
    <property type="entry name" value="GALCTOKINASE"/>
</dbReference>
<sequence length="178" mass="19382">MGDQVPVHAAQFPHVFHLTAPLDEYHRQRLEVVRSKYHAAFGSDPQFYVRAPGRVNLIGEHIDYCGYAVLPMAVQQDILIACGRNNTRTLQLANVDSRYQSYSAPMDSLKIDDVQPCWHHYFMCGVKAALEDGGSCKPGVSPRGMDIMVHGTVPPSAGLSSSSALVCAAALATLQANK</sequence>
<evidence type="ECO:0000256" key="2">
    <source>
        <dbReference type="ARBA" id="ARBA00022679"/>
    </source>
</evidence>
<dbReference type="InterPro" id="IPR006204">
    <property type="entry name" value="GHMP_kinase_N_dom"/>
</dbReference>
<dbReference type="GO" id="GO:0005524">
    <property type="term" value="F:ATP binding"/>
    <property type="evidence" value="ECO:0007669"/>
    <property type="project" value="UniProtKB-KW"/>
</dbReference>
<comment type="caution">
    <text evidence="8">The sequence shown here is derived from an EMBL/GenBank/DDBJ whole genome shotgun (WGS) entry which is preliminary data.</text>
</comment>
<dbReference type="PANTHER" id="PTHR10457">
    <property type="entry name" value="MEVALONATE KINASE/GALACTOKINASE"/>
    <property type="match status" value="1"/>
</dbReference>
<proteinExistence type="inferred from homology"/>
<dbReference type="Gene3D" id="3.30.230.10">
    <property type="match status" value="1"/>
</dbReference>
<evidence type="ECO:0000256" key="1">
    <source>
        <dbReference type="ARBA" id="ARBA00006566"/>
    </source>
</evidence>
<dbReference type="EMBL" id="JARKHS020021725">
    <property type="protein sequence ID" value="KAK8770049.1"/>
    <property type="molecule type" value="Genomic_DNA"/>
</dbReference>
<name>A0AAQ4E5S9_AMBAM</name>
<dbReference type="GO" id="GO:0005829">
    <property type="term" value="C:cytosol"/>
    <property type="evidence" value="ECO:0007669"/>
    <property type="project" value="TreeGrafter"/>
</dbReference>
<keyword evidence="5" id="KW-0067">ATP-binding</keyword>
<dbReference type="PROSITE" id="PS00627">
    <property type="entry name" value="GHMP_KINASES_ATP"/>
    <property type="match status" value="1"/>
</dbReference>
<dbReference type="SUPFAM" id="SSF54211">
    <property type="entry name" value="Ribosomal protein S5 domain 2-like"/>
    <property type="match status" value="1"/>
</dbReference>
<evidence type="ECO:0000259" key="7">
    <source>
        <dbReference type="Pfam" id="PF10509"/>
    </source>
</evidence>
<dbReference type="InterPro" id="IPR020568">
    <property type="entry name" value="Ribosomal_Su5_D2-typ_SF"/>
</dbReference>
<evidence type="ECO:0000313" key="9">
    <source>
        <dbReference type="Proteomes" id="UP001321473"/>
    </source>
</evidence>
<dbReference type="InterPro" id="IPR019539">
    <property type="entry name" value="GalKase_N"/>
</dbReference>
<dbReference type="InterPro" id="IPR006203">
    <property type="entry name" value="GHMP_knse_ATP-bd_CS"/>
</dbReference>
<keyword evidence="3" id="KW-0547">Nucleotide-binding</keyword>
<evidence type="ECO:0000256" key="5">
    <source>
        <dbReference type="ARBA" id="ARBA00022840"/>
    </source>
</evidence>
<dbReference type="PROSITE" id="PS00106">
    <property type="entry name" value="GALACTOKINASE"/>
    <property type="match status" value="1"/>
</dbReference>
<dbReference type="Pfam" id="PF10509">
    <property type="entry name" value="GalKase_gal_bdg"/>
    <property type="match status" value="1"/>
</dbReference>
<gene>
    <name evidence="8" type="ORF">V5799_013491</name>
</gene>
<keyword evidence="4" id="KW-0418">Kinase</keyword>
<dbReference type="Proteomes" id="UP001321473">
    <property type="component" value="Unassembled WGS sequence"/>
</dbReference>
<dbReference type="PRINTS" id="PR00959">
    <property type="entry name" value="MEVGALKINASE"/>
</dbReference>
<dbReference type="PANTHER" id="PTHR10457:SF7">
    <property type="entry name" value="GALACTOKINASE-RELATED"/>
    <property type="match status" value="1"/>
</dbReference>
<dbReference type="Pfam" id="PF00288">
    <property type="entry name" value="GHMP_kinases_N"/>
    <property type="match status" value="1"/>
</dbReference>
<dbReference type="AlphaFoldDB" id="A0AAQ4E5S9"/>
<evidence type="ECO:0000313" key="8">
    <source>
        <dbReference type="EMBL" id="KAK8770049.1"/>
    </source>
</evidence>
<evidence type="ECO:0000259" key="6">
    <source>
        <dbReference type="Pfam" id="PF00288"/>
    </source>
</evidence>
<dbReference type="GO" id="GO:0006012">
    <property type="term" value="P:galactose metabolic process"/>
    <property type="evidence" value="ECO:0007669"/>
    <property type="project" value="InterPro"/>
</dbReference>
<dbReference type="InterPro" id="IPR000705">
    <property type="entry name" value="Galactokinase"/>
</dbReference>
<comment type="similarity">
    <text evidence="1">Belongs to the GHMP kinase family. GalK subfamily.</text>
</comment>
<dbReference type="GO" id="GO:0004335">
    <property type="term" value="F:galactokinase activity"/>
    <property type="evidence" value="ECO:0007669"/>
    <property type="project" value="InterPro"/>
</dbReference>
<evidence type="ECO:0000256" key="3">
    <source>
        <dbReference type="ARBA" id="ARBA00022741"/>
    </source>
</evidence>
<evidence type="ECO:0008006" key="10">
    <source>
        <dbReference type="Google" id="ProtNLM"/>
    </source>
</evidence>